<accession>A0ABT1G2B1</accession>
<gene>
    <name evidence="2" type="ORF">M5J20_08180</name>
</gene>
<evidence type="ECO:0000313" key="3">
    <source>
        <dbReference type="Proteomes" id="UP001204000"/>
    </source>
</evidence>
<proteinExistence type="predicted"/>
<dbReference type="RefSeq" id="WP_253578373.1">
    <property type="nucleotide sequence ID" value="NZ_JAMFTQ010000010.1"/>
</dbReference>
<sequence length="109" mass="11622">MTVLEIIVAALVVVSTVYTVATVLLQLRAPDALTRANLLGPLVCLAFPTLVLAKLIWSWGTYGFRLGEFLMAVVAVAGVWIIGSVGSFVMGRSIYGVTVTDKLDTNANH</sequence>
<keyword evidence="1" id="KW-1133">Transmembrane helix</keyword>
<name>A0ABT1G2B1_9CORY</name>
<evidence type="ECO:0000256" key="1">
    <source>
        <dbReference type="SAM" id="Phobius"/>
    </source>
</evidence>
<dbReference type="InterPro" id="IPR005133">
    <property type="entry name" value="PhaG_MnhG_YufB"/>
</dbReference>
<dbReference type="EMBL" id="JAMFTQ010000010">
    <property type="protein sequence ID" value="MCP1388164.1"/>
    <property type="molecule type" value="Genomic_DNA"/>
</dbReference>
<dbReference type="NCBIfam" id="NF009318">
    <property type="entry name" value="PRK12674.2-3"/>
    <property type="match status" value="1"/>
</dbReference>
<reference evidence="2" key="1">
    <citation type="submission" date="2022-05" db="EMBL/GenBank/DDBJ databases">
        <title>Corynebacterium sp. TA-R-1 sp. nov., isolated from human feces.</title>
        <authorList>
            <person name="Shamsuzzaman M."/>
            <person name="Dahal R.H."/>
        </authorList>
    </citation>
    <scope>NUCLEOTIDE SEQUENCE</scope>
    <source>
        <strain evidence="2">TA-R-1</strain>
    </source>
</reference>
<organism evidence="2 3">
    <name type="scientific">Corynebacterium stercoris</name>
    <dbReference type="NCBI Taxonomy" id="2943490"/>
    <lineage>
        <taxon>Bacteria</taxon>
        <taxon>Bacillati</taxon>
        <taxon>Actinomycetota</taxon>
        <taxon>Actinomycetes</taxon>
        <taxon>Mycobacteriales</taxon>
        <taxon>Corynebacteriaceae</taxon>
        <taxon>Corynebacterium</taxon>
    </lineage>
</organism>
<keyword evidence="1" id="KW-0472">Membrane</keyword>
<feature type="transmembrane region" description="Helical" evidence="1">
    <location>
        <begin position="6"/>
        <end position="25"/>
    </location>
</feature>
<protein>
    <submittedName>
        <fullName evidence="2">Na+/H+ antiporter subunit G</fullName>
    </submittedName>
</protein>
<feature type="transmembrane region" description="Helical" evidence="1">
    <location>
        <begin position="37"/>
        <end position="57"/>
    </location>
</feature>
<keyword evidence="1" id="KW-0812">Transmembrane</keyword>
<evidence type="ECO:0000313" key="2">
    <source>
        <dbReference type="EMBL" id="MCP1388164.1"/>
    </source>
</evidence>
<feature type="transmembrane region" description="Helical" evidence="1">
    <location>
        <begin position="69"/>
        <end position="90"/>
    </location>
</feature>
<dbReference type="Proteomes" id="UP001204000">
    <property type="component" value="Unassembled WGS sequence"/>
</dbReference>
<keyword evidence="3" id="KW-1185">Reference proteome</keyword>
<dbReference type="Pfam" id="PF03334">
    <property type="entry name" value="PhaG_MnhG_YufB"/>
    <property type="match status" value="1"/>
</dbReference>
<comment type="caution">
    <text evidence="2">The sequence shown here is derived from an EMBL/GenBank/DDBJ whole genome shotgun (WGS) entry which is preliminary data.</text>
</comment>